<keyword evidence="3" id="KW-1185">Reference proteome</keyword>
<keyword evidence="1" id="KW-1133">Transmembrane helix</keyword>
<reference evidence="2 3" key="1">
    <citation type="journal article" date="2016" name="BMC Genomics">
        <title>Genomic analysis of the nitrate-respiring Sphingopyxis granuli (formerly Sphingomonas macrogoltabida) strain TFA.</title>
        <authorList>
            <person name="Garcia-Romero I."/>
            <person name="Perez-Pulido A.J."/>
            <person name="Gonzalez-Flores Y.E."/>
            <person name="Reyes-Ramirez F."/>
            <person name="Santero E."/>
            <person name="Floriano B."/>
        </authorList>
    </citation>
    <scope>NUCLEOTIDE SEQUENCE [LARGE SCALE GENOMIC DNA]</scope>
    <source>
        <strain evidence="2 3">TFA</strain>
    </source>
</reference>
<keyword evidence="1" id="KW-0812">Transmembrane</keyword>
<feature type="transmembrane region" description="Helical" evidence="1">
    <location>
        <begin position="115"/>
        <end position="135"/>
    </location>
</feature>
<evidence type="ECO:0008006" key="4">
    <source>
        <dbReference type="Google" id="ProtNLM"/>
    </source>
</evidence>
<evidence type="ECO:0000313" key="2">
    <source>
        <dbReference type="EMBL" id="AMG74083.1"/>
    </source>
</evidence>
<evidence type="ECO:0000313" key="3">
    <source>
        <dbReference type="Proteomes" id="UP000058599"/>
    </source>
</evidence>
<keyword evidence="1" id="KW-0472">Membrane</keyword>
<dbReference type="Proteomes" id="UP000058599">
    <property type="component" value="Chromosome"/>
</dbReference>
<feature type="transmembrane region" description="Helical" evidence="1">
    <location>
        <begin position="9"/>
        <end position="29"/>
    </location>
</feature>
<name>A0AA86GK51_9SPHN</name>
<protein>
    <recommendedName>
        <fullName evidence="4">Sugar transporter</fullName>
    </recommendedName>
</protein>
<feature type="transmembrane region" description="Helical" evidence="1">
    <location>
        <begin position="49"/>
        <end position="77"/>
    </location>
</feature>
<sequence length="145" mass="16012">MSETGKAPFHLWIVGILTLLWNAIGAFDYTMTKLRNADYLSAFTPEQQAYFHGFPLWASAGWALGVWGAVLGSILLLARSRHAVTAFAASLAGLAINSFYQFGLHYGDLERLFGTFPMVFYAGVWIIAITLFVYARRQAAAGVLR</sequence>
<proteinExistence type="predicted"/>
<evidence type="ECO:0000256" key="1">
    <source>
        <dbReference type="SAM" id="Phobius"/>
    </source>
</evidence>
<organism evidence="2 3">
    <name type="scientific">Sphingopyxis granuli</name>
    <dbReference type="NCBI Taxonomy" id="267128"/>
    <lineage>
        <taxon>Bacteria</taxon>
        <taxon>Pseudomonadati</taxon>
        <taxon>Pseudomonadota</taxon>
        <taxon>Alphaproteobacteria</taxon>
        <taxon>Sphingomonadales</taxon>
        <taxon>Sphingomonadaceae</taxon>
        <taxon>Sphingopyxis</taxon>
    </lineage>
</organism>
<dbReference type="KEGG" id="sgi:SGRAN_1703"/>
<feature type="transmembrane region" description="Helical" evidence="1">
    <location>
        <begin position="84"/>
        <end position="103"/>
    </location>
</feature>
<dbReference type="EMBL" id="CP012199">
    <property type="protein sequence ID" value="AMG74083.1"/>
    <property type="molecule type" value="Genomic_DNA"/>
</dbReference>
<gene>
    <name evidence="2" type="ORF">SGRAN_1703</name>
</gene>
<dbReference type="AlphaFoldDB" id="A0AA86GK51"/>
<accession>A0AA86GK51</accession>
<dbReference type="RefSeq" id="WP_067182576.1">
    <property type="nucleotide sequence ID" value="NZ_CP012199.1"/>
</dbReference>